<dbReference type="PANTHER" id="PTHR10239:SF29">
    <property type="entry name" value="AMOP DOMAIN-CONTAINING PROTEIN"/>
    <property type="match status" value="1"/>
</dbReference>
<feature type="chain" id="PRO_5046097093" evidence="6">
    <location>
        <begin position="23"/>
        <end position="561"/>
    </location>
</feature>
<evidence type="ECO:0000256" key="2">
    <source>
        <dbReference type="ARBA" id="ARBA00022525"/>
    </source>
</evidence>
<evidence type="ECO:0000313" key="8">
    <source>
        <dbReference type="Proteomes" id="UP000829291"/>
    </source>
</evidence>
<feature type="compositionally biased region" description="Basic residues" evidence="5">
    <location>
        <begin position="116"/>
        <end position="148"/>
    </location>
</feature>
<name>A0ABM3FTA3_NEOLC</name>
<dbReference type="InterPro" id="IPR005533">
    <property type="entry name" value="AMOP_dom"/>
</dbReference>
<protein>
    <submittedName>
        <fullName evidence="9">Uncharacterized protein LOC124293645</fullName>
    </submittedName>
</protein>
<feature type="compositionally biased region" description="Basic and acidic residues" evidence="5">
    <location>
        <begin position="101"/>
        <end position="115"/>
    </location>
</feature>
<dbReference type="InterPro" id="IPR051867">
    <property type="entry name" value="Angio_Inhib/Adhesion_GPCR"/>
</dbReference>
<dbReference type="Pfam" id="PF03782">
    <property type="entry name" value="AMOP"/>
    <property type="match status" value="1"/>
</dbReference>
<dbReference type="PANTHER" id="PTHR10239">
    <property type="entry name" value="ISTHMIN-2"/>
    <property type="match status" value="1"/>
</dbReference>
<dbReference type="Proteomes" id="UP000829291">
    <property type="component" value="Chromosome 3"/>
</dbReference>
<accession>A0ABM3FTA3</accession>
<evidence type="ECO:0000256" key="5">
    <source>
        <dbReference type="SAM" id="MobiDB-lite"/>
    </source>
</evidence>
<evidence type="ECO:0000256" key="1">
    <source>
        <dbReference type="ARBA" id="ARBA00004613"/>
    </source>
</evidence>
<dbReference type="SMART" id="SM00723">
    <property type="entry name" value="AMOP"/>
    <property type="match status" value="1"/>
</dbReference>
<evidence type="ECO:0000256" key="6">
    <source>
        <dbReference type="SAM" id="SignalP"/>
    </source>
</evidence>
<keyword evidence="4" id="KW-1015">Disulfide bond</keyword>
<keyword evidence="2" id="KW-0964">Secreted</keyword>
<comment type="subcellular location">
    <subcellularLocation>
        <location evidence="1">Secreted</location>
    </subcellularLocation>
</comment>
<sequence>MRTPTVICVSSVLLVTISTVIGGDYEIHNKGPDSKTTATSVEYSGQSQNAKLLSIKSNDPGNTSGVIIESRRKRKFAVNWDLQGTKSRPEVDQRKRKKKRERDGGWKRAGKDGERKRGRKREPLRRLQARKPQRGIGRRPAKGHPRQRDHHERRNLEKEYLVRNRTLELLDMEAAAPIGDRSSFAYPVNNVRGVLFGRRVTPDKIGEILGEVRETPITRLRIADIMIPKREVKPGEPEEPRCNCSGKVATVAREPPLFLGKLKSVATNVSRIKDTILRPKSENNSTVRTESGVNSYHLYDYENVFEDPSVSPWVNPAPAASKESTGVENSRDEDSLDRTTVISSVYMPIDDRFTLHQGVAALLARLFQTLRNGTGDDDDQELLQDLDFDNSVQGDLCQKWLDSKDTLEEAFLGPLVLPACPCHYPSSIFYDDKIWDQGQERYFRWRDVSGEAERLDVYKPGATYCIRSLLVQGGGSAAAQHCCYDGKRRLLTRGSGAGTPNLVSPEVSGVLHERIDILPWRLCKGDFSRFNKVRPPNNDNQCKGNPDEEEYQRQINETKHY</sequence>
<keyword evidence="3 6" id="KW-0732">Signal</keyword>
<dbReference type="RefSeq" id="XP_046591249.1">
    <property type="nucleotide sequence ID" value="XM_046735293.1"/>
</dbReference>
<evidence type="ECO:0000259" key="7">
    <source>
        <dbReference type="PROSITE" id="PS50856"/>
    </source>
</evidence>
<feature type="region of interest" description="Disordered" evidence="5">
    <location>
        <begin position="79"/>
        <end position="155"/>
    </location>
</feature>
<feature type="domain" description="AMOP" evidence="7">
    <location>
        <begin position="389"/>
        <end position="549"/>
    </location>
</feature>
<keyword evidence="8" id="KW-1185">Reference proteome</keyword>
<organism evidence="8 9">
    <name type="scientific">Neodiprion lecontei</name>
    <name type="common">Redheaded pine sawfly</name>
    <dbReference type="NCBI Taxonomy" id="441921"/>
    <lineage>
        <taxon>Eukaryota</taxon>
        <taxon>Metazoa</taxon>
        <taxon>Ecdysozoa</taxon>
        <taxon>Arthropoda</taxon>
        <taxon>Hexapoda</taxon>
        <taxon>Insecta</taxon>
        <taxon>Pterygota</taxon>
        <taxon>Neoptera</taxon>
        <taxon>Endopterygota</taxon>
        <taxon>Hymenoptera</taxon>
        <taxon>Tenthredinoidea</taxon>
        <taxon>Diprionidae</taxon>
        <taxon>Diprioninae</taxon>
        <taxon>Neodiprion</taxon>
    </lineage>
</organism>
<feature type="signal peptide" evidence="6">
    <location>
        <begin position="1"/>
        <end position="22"/>
    </location>
</feature>
<dbReference type="PROSITE" id="PS50856">
    <property type="entry name" value="AMOP"/>
    <property type="match status" value="1"/>
</dbReference>
<reference evidence="9" key="1">
    <citation type="submission" date="2025-08" db="UniProtKB">
        <authorList>
            <consortium name="RefSeq"/>
        </authorList>
    </citation>
    <scope>IDENTIFICATION</scope>
    <source>
        <tissue evidence="9">Thorax and Abdomen</tissue>
    </source>
</reference>
<proteinExistence type="predicted"/>
<dbReference type="GeneID" id="124293645"/>
<gene>
    <name evidence="9" type="primary">LOC124293645</name>
</gene>
<evidence type="ECO:0000313" key="9">
    <source>
        <dbReference type="RefSeq" id="XP_046591249.1"/>
    </source>
</evidence>
<feature type="region of interest" description="Disordered" evidence="5">
    <location>
        <begin position="534"/>
        <end position="561"/>
    </location>
</feature>
<evidence type="ECO:0000256" key="4">
    <source>
        <dbReference type="ARBA" id="ARBA00023157"/>
    </source>
</evidence>
<evidence type="ECO:0000256" key="3">
    <source>
        <dbReference type="ARBA" id="ARBA00022729"/>
    </source>
</evidence>
<feature type="region of interest" description="Disordered" evidence="5">
    <location>
        <begin position="315"/>
        <end position="334"/>
    </location>
</feature>